<dbReference type="STRING" id="1317117.ATO7_04070"/>
<dbReference type="AlphaFoldDB" id="A0A1Y1SH75"/>
<dbReference type="Proteomes" id="UP000192342">
    <property type="component" value="Unassembled WGS sequence"/>
</dbReference>
<protein>
    <recommendedName>
        <fullName evidence="3">Cytoplasmic protein</fullName>
    </recommendedName>
</protein>
<dbReference type="RefSeq" id="WP_083559785.1">
    <property type="nucleotide sequence ID" value="NZ_AQQV01000001.1"/>
</dbReference>
<sequence>MLNLSLHDARRLALVSQGLHARAPFGRGKEAVYRCIEQLSYVQIDTISVIQRSHHHCLWTRVPSYRSAHLDQLQHERRVFEYWAHAAAYLPMQDYRYCRRYMHAIACGQRHWRSPDRKAMDAVLARVRAEGALKAKDFEHPAQRANDAWGWNWKPAKIALEQLFIQGELMVSHREGFNKVYDLPERLLPSGLDTTLPSDDAFYRYLIERALRAHGVAMEPEFGYLRKGTRQGIAQMLAGMCEAGEVLALSIAGRPGVWYALPAQLERLAAARVARGVHLLSPFDNAVIQRKRIQQLFDSRYQIECFVPASKREFGYYCLPIVYGTQLVGRLDPKADRQKRQLILRSFHLEQPLKTLDDFIAKLADKLWQVARFNACDEVVWQPAAQDRAGQLLAHALAQTA</sequence>
<comment type="caution">
    <text evidence="1">The sequence shown here is derived from an EMBL/GenBank/DDBJ whole genome shotgun (WGS) entry which is preliminary data.</text>
</comment>
<dbReference type="OrthoDB" id="9787207at2"/>
<evidence type="ECO:0000313" key="1">
    <source>
        <dbReference type="EMBL" id="ORE89023.1"/>
    </source>
</evidence>
<gene>
    <name evidence="1" type="ORF">ATO7_04070</name>
</gene>
<accession>A0A1Y1SH75</accession>
<reference evidence="1 2" key="1">
    <citation type="submission" date="2013-04" db="EMBL/GenBank/DDBJ databases">
        <title>Oceanococcus atlanticus 22II-S10r2 Genome Sequencing.</title>
        <authorList>
            <person name="Lai Q."/>
            <person name="Li G."/>
            <person name="Shao Z."/>
        </authorList>
    </citation>
    <scope>NUCLEOTIDE SEQUENCE [LARGE SCALE GENOMIC DNA]</scope>
    <source>
        <strain evidence="1 2">22II-S10r2</strain>
    </source>
</reference>
<keyword evidence="2" id="KW-1185">Reference proteome</keyword>
<dbReference type="Pfam" id="PF06224">
    <property type="entry name" value="AlkZ-like"/>
    <property type="match status" value="1"/>
</dbReference>
<dbReference type="EMBL" id="AQQV01000001">
    <property type="protein sequence ID" value="ORE89023.1"/>
    <property type="molecule type" value="Genomic_DNA"/>
</dbReference>
<evidence type="ECO:0008006" key="3">
    <source>
        <dbReference type="Google" id="ProtNLM"/>
    </source>
</evidence>
<name>A0A1Y1SH75_9GAMM</name>
<proteinExistence type="predicted"/>
<dbReference type="InterPro" id="IPR009351">
    <property type="entry name" value="AlkZ-like"/>
</dbReference>
<evidence type="ECO:0000313" key="2">
    <source>
        <dbReference type="Proteomes" id="UP000192342"/>
    </source>
</evidence>
<organism evidence="1 2">
    <name type="scientific">Oceanococcus atlanticus</name>
    <dbReference type="NCBI Taxonomy" id="1317117"/>
    <lineage>
        <taxon>Bacteria</taxon>
        <taxon>Pseudomonadati</taxon>
        <taxon>Pseudomonadota</taxon>
        <taxon>Gammaproteobacteria</taxon>
        <taxon>Chromatiales</taxon>
        <taxon>Oceanococcaceae</taxon>
        <taxon>Oceanococcus</taxon>
    </lineage>
</organism>
<dbReference type="PANTHER" id="PTHR30528">
    <property type="entry name" value="CYTOPLASMIC PROTEIN"/>
    <property type="match status" value="1"/>
</dbReference>
<dbReference type="PANTHER" id="PTHR30528:SF0">
    <property type="entry name" value="CYTOPLASMIC PROTEIN"/>
    <property type="match status" value="1"/>
</dbReference>